<evidence type="ECO:0000313" key="3">
    <source>
        <dbReference type="Proteomes" id="UP000002762"/>
    </source>
</evidence>
<dbReference type="EMBL" id="JH725193">
    <property type="protein sequence ID" value="EJP62024.1"/>
    <property type="molecule type" value="Genomic_DNA"/>
</dbReference>
<dbReference type="RefSeq" id="XP_008602391.1">
    <property type="nucleotide sequence ID" value="XM_008604169.1"/>
</dbReference>
<dbReference type="Proteomes" id="UP000002762">
    <property type="component" value="Unassembled WGS sequence"/>
</dbReference>
<evidence type="ECO:0008006" key="4">
    <source>
        <dbReference type="Google" id="ProtNLM"/>
    </source>
</evidence>
<protein>
    <recommendedName>
        <fullName evidence="4">Protein kinase domain-containing protein</fullName>
    </recommendedName>
</protein>
<organism evidence="2 3">
    <name type="scientific">Beauveria bassiana (strain ARSEF 2860)</name>
    <name type="common">White muscardine disease fungus</name>
    <name type="synonym">Tritirachium shiotae</name>
    <dbReference type="NCBI Taxonomy" id="655819"/>
    <lineage>
        <taxon>Eukaryota</taxon>
        <taxon>Fungi</taxon>
        <taxon>Dikarya</taxon>
        <taxon>Ascomycota</taxon>
        <taxon>Pezizomycotina</taxon>
        <taxon>Sordariomycetes</taxon>
        <taxon>Hypocreomycetidae</taxon>
        <taxon>Hypocreales</taxon>
        <taxon>Cordycipitaceae</taxon>
        <taxon>Beauveria</taxon>
    </lineage>
</organism>
<dbReference type="InterPro" id="IPR011009">
    <property type="entry name" value="Kinase-like_dom_sf"/>
</dbReference>
<dbReference type="GeneID" id="19892084"/>
<proteinExistence type="predicted"/>
<dbReference type="SUPFAM" id="SSF56112">
    <property type="entry name" value="Protein kinase-like (PK-like)"/>
    <property type="match status" value="1"/>
</dbReference>
<sequence length="302" mass="33416">MSVHYNKIRDSEIKLQDVKAQDIPFADDGTCPPTPTDDSLPTKKKDGLITTAAVKVPQDTYRRLFDLQLGESDYFAVAEEDRSHPHRQSVVIIKTFTGPGAESQIQAIRRIQHNRFVDAKEFFPIDEGYLVSFEFMPLALCEIAGNPLLNDVRLASVVGQIVDGLLYLEQNGLEHSSLTCSNVLVDLFGNVKIWNQEHIELSAGRYQHVEAVGEIIMYLAHGQARDDGIVGLDEPQRFPLAFDFLSATQTASKLSTVTENALLKLPWHKSRLAGLICFTNTCVGFGYRFPATAAGEMGSADS</sequence>
<dbReference type="Gene3D" id="1.10.510.10">
    <property type="entry name" value="Transferase(Phosphotransferase) domain 1"/>
    <property type="match status" value="1"/>
</dbReference>
<name>J4KLD7_BEAB2</name>
<evidence type="ECO:0000313" key="2">
    <source>
        <dbReference type="EMBL" id="EJP62024.1"/>
    </source>
</evidence>
<keyword evidence="3" id="KW-1185">Reference proteome</keyword>
<gene>
    <name evidence="2" type="ORF">BBA_09072</name>
</gene>
<dbReference type="AlphaFoldDB" id="J4KLD7"/>
<evidence type="ECO:0000256" key="1">
    <source>
        <dbReference type="SAM" id="MobiDB-lite"/>
    </source>
</evidence>
<accession>J4KLD7</accession>
<reference evidence="2 3" key="1">
    <citation type="journal article" date="2012" name="Sci. Rep.">
        <title>Genomic perspectives on the evolution of fungal entomopathogenicity in Beauveria bassiana.</title>
        <authorList>
            <person name="Xiao G."/>
            <person name="Ying S.H."/>
            <person name="Zheng P."/>
            <person name="Wang Z.L."/>
            <person name="Zhang S."/>
            <person name="Xie X.Q."/>
            <person name="Shang Y."/>
            <person name="St Leger R.J."/>
            <person name="Zhao G.P."/>
            <person name="Wang C."/>
            <person name="Feng M.G."/>
        </authorList>
    </citation>
    <scope>NUCLEOTIDE SEQUENCE [LARGE SCALE GENOMIC DNA]</scope>
    <source>
        <strain evidence="2 3">ARSEF 2860</strain>
    </source>
</reference>
<dbReference type="STRING" id="655819.J4KLD7"/>
<feature type="region of interest" description="Disordered" evidence="1">
    <location>
        <begin position="24"/>
        <end position="44"/>
    </location>
</feature>
<dbReference type="InParanoid" id="J4KLD7"/>
<dbReference type="OrthoDB" id="5140520at2759"/>
<dbReference type="HOGENOM" id="CLU_082151_0_0_1"/>